<feature type="transmembrane region" description="Helical" evidence="1">
    <location>
        <begin position="179"/>
        <end position="198"/>
    </location>
</feature>
<keyword evidence="1" id="KW-0812">Transmembrane</keyword>
<dbReference type="GO" id="GO:0016747">
    <property type="term" value="F:acyltransferase activity, transferring groups other than amino-acyl groups"/>
    <property type="evidence" value="ECO:0007669"/>
    <property type="project" value="InterPro"/>
</dbReference>
<dbReference type="PANTHER" id="PTHR37312:SF1">
    <property type="entry name" value="MEMBRANE-BOUND ACYLTRANSFERASE YKRP-RELATED"/>
    <property type="match status" value="1"/>
</dbReference>
<sequence length="343" mass="39882">MNKATIRTQTEVRYNWVDALKFLGIFAIYLGHFEKAAGFSFKFVFTYHVPLFFFISGFFAISKKEITFLSFLKKKLNTLIIPYFVFSFISVLVITVRSNLTAKAVQENIIKVLFGIRNNLPAGSLWFIPCLFVVSITYHLLLKTIKNKYVVLFICLLLFVVYEKLLPKTPSWFFNIDSSARYIIYYAIGAIAFPIINNFKLNQLKHYQKFLFFTVSTLAIFYTALIYFQKYSIFDPFLISLGKISIFRLVIRALIIIYVNILLCNIFTKFRLCNNIGKNTLFLCGNEAIIKLLLPECLNLIGLKLNLATPLTTYIYTFILLIIAYYILIPFEKKLFQKILGIF</sequence>
<feature type="transmembrane region" description="Helical" evidence="1">
    <location>
        <begin position="313"/>
        <end position="331"/>
    </location>
</feature>
<feature type="transmembrane region" description="Helical" evidence="1">
    <location>
        <begin position="249"/>
        <end position="268"/>
    </location>
</feature>
<evidence type="ECO:0000313" key="4">
    <source>
        <dbReference type="Proteomes" id="UP000002730"/>
    </source>
</evidence>
<protein>
    <submittedName>
        <fullName evidence="3">Acyltransferase 3</fullName>
    </submittedName>
</protein>
<dbReference type="PANTHER" id="PTHR37312">
    <property type="entry name" value="MEMBRANE-BOUND ACYLTRANSFERASE YKRP-RELATED"/>
    <property type="match status" value="1"/>
</dbReference>
<dbReference type="OrthoDB" id="6623990at2"/>
<gene>
    <name evidence="3" type="ordered locus">Clocel_3034</name>
</gene>
<name>D9STJ0_CLOC7</name>
<dbReference type="HOGENOM" id="CLU_068233_0_0_9"/>
<accession>D9STJ0</accession>
<feature type="transmembrane region" description="Helical" evidence="1">
    <location>
        <begin position="12"/>
        <end position="31"/>
    </location>
</feature>
<dbReference type="Proteomes" id="UP000002730">
    <property type="component" value="Chromosome"/>
</dbReference>
<dbReference type="eggNOG" id="COG3594">
    <property type="taxonomic scope" value="Bacteria"/>
</dbReference>
<proteinExistence type="predicted"/>
<dbReference type="AlphaFoldDB" id="D9STJ0"/>
<feature type="transmembrane region" description="Helical" evidence="1">
    <location>
        <begin position="120"/>
        <end position="142"/>
    </location>
</feature>
<evidence type="ECO:0000256" key="1">
    <source>
        <dbReference type="SAM" id="Phobius"/>
    </source>
</evidence>
<evidence type="ECO:0000313" key="3">
    <source>
        <dbReference type="EMBL" id="ADL52724.1"/>
    </source>
</evidence>
<keyword evidence="3" id="KW-0012">Acyltransferase</keyword>
<keyword evidence="1" id="KW-0472">Membrane</keyword>
<keyword evidence="4" id="KW-1185">Reference proteome</keyword>
<keyword evidence="3" id="KW-0808">Transferase</keyword>
<dbReference type="STRING" id="573061.Clocel_3034"/>
<organism evidence="3 4">
    <name type="scientific">Clostridium cellulovorans (strain ATCC 35296 / DSM 3052 / OCM 3 / 743B)</name>
    <dbReference type="NCBI Taxonomy" id="573061"/>
    <lineage>
        <taxon>Bacteria</taxon>
        <taxon>Bacillati</taxon>
        <taxon>Bacillota</taxon>
        <taxon>Clostridia</taxon>
        <taxon>Eubacteriales</taxon>
        <taxon>Clostridiaceae</taxon>
        <taxon>Clostridium</taxon>
    </lineage>
</organism>
<dbReference type="Pfam" id="PF01757">
    <property type="entry name" value="Acyl_transf_3"/>
    <property type="match status" value="1"/>
</dbReference>
<dbReference type="KEGG" id="ccb:Clocel_3034"/>
<dbReference type="InterPro" id="IPR052734">
    <property type="entry name" value="Nod_factor_acetyltransferase"/>
</dbReference>
<keyword evidence="1" id="KW-1133">Transmembrane helix</keyword>
<dbReference type="EMBL" id="CP002160">
    <property type="protein sequence ID" value="ADL52724.1"/>
    <property type="molecule type" value="Genomic_DNA"/>
</dbReference>
<reference evidence="3 4" key="1">
    <citation type="submission" date="2010-08" db="EMBL/GenBank/DDBJ databases">
        <title>Complete sequence of Clostridium cellulovorans 743B.</title>
        <authorList>
            <consortium name="US DOE Joint Genome Institute"/>
            <person name="Lucas S."/>
            <person name="Copeland A."/>
            <person name="Lapidus A."/>
            <person name="Cheng J.-F."/>
            <person name="Bruce D."/>
            <person name="Goodwin L."/>
            <person name="Pitluck S."/>
            <person name="Chertkov O."/>
            <person name="Detter J.C."/>
            <person name="Han C."/>
            <person name="Tapia R."/>
            <person name="Land M."/>
            <person name="Hauser L."/>
            <person name="Chang Y.-J."/>
            <person name="Jeffries C."/>
            <person name="Kyrpides N."/>
            <person name="Ivanova N."/>
            <person name="Mikhailova N."/>
            <person name="Hemme C.L."/>
            <person name="Woyke T."/>
        </authorList>
    </citation>
    <scope>NUCLEOTIDE SEQUENCE [LARGE SCALE GENOMIC DNA]</scope>
    <source>
        <strain evidence="4">ATCC 35296 / DSM 3052 / OCM 3 / 743B</strain>
    </source>
</reference>
<dbReference type="RefSeq" id="WP_010075819.1">
    <property type="nucleotide sequence ID" value="NC_014393.1"/>
</dbReference>
<feature type="transmembrane region" description="Helical" evidence="1">
    <location>
        <begin position="81"/>
        <end position="100"/>
    </location>
</feature>
<feature type="transmembrane region" description="Helical" evidence="1">
    <location>
        <begin position="43"/>
        <end position="61"/>
    </location>
</feature>
<feature type="domain" description="Acyltransferase 3" evidence="2">
    <location>
        <begin position="15"/>
        <end position="327"/>
    </location>
</feature>
<dbReference type="InterPro" id="IPR002656">
    <property type="entry name" value="Acyl_transf_3_dom"/>
</dbReference>
<feature type="transmembrane region" description="Helical" evidence="1">
    <location>
        <begin position="149"/>
        <end position="167"/>
    </location>
</feature>
<evidence type="ECO:0000259" key="2">
    <source>
        <dbReference type="Pfam" id="PF01757"/>
    </source>
</evidence>
<feature type="transmembrane region" description="Helical" evidence="1">
    <location>
        <begin position="210"/>
        <end position="229"/>
    </location>
</feature>